<name>A0A510JPD4_9FUSO</name>
<dbReference type="KEGG" id="lsz:JCM16776_1317"/>
<sequence>MKEINENMKKFILIMSIVIASIGYTDTYNKNIESDVPHLDVNYEVIFDKVKNVKTSEGIAYNEYRIMLPVTKIKWVNDILVKELSNAIFDGEKNVSDKEKLKEMISNKFNKLNNENYENESAYNYTFGAAIVYLGQKGNIVSFKSISRGATLAVRDYGDVNYINIDINKKKKLKLKDIIINYKENDGRISRLLKENYDQGLEYEEKSRYTGNVPERFYFSDEGLTFEFATLELTDTFSDAGSILTIPWKKINPLLYPEYRENEVSIFDRWWD</sequence>
<reference evidence="1 2" key="1">
    <citation type="submission" date="2019-07" db="EMBL/GenBank/DDBJ databases">
        <title>Complete Genome Sequence of Leptotrichia shahii Strain JCM 16776.</title>
        <authorList>
            <person name="Watanabe S."/>
            <person name="Cui L."/>
        </authorList>
    </citation>
    <scope>NUCLEOTIDE SEQUENCE [LARGE SCALE GENOMIC DNA]</scope>
    <source>
        <strain evidence="1 2">JCM16776</strain>
    </source>
</reference>
<evidence type="ECO:0008006" key="3">
    <source>
        <dbReference type="Google" id="ProtNLM"/>
    </source>
</evidence>
<dbReference type="RefSeq" id="WP_018449707.1">
    <property type="nucleotide sequence ID" value="NZ_AP019827.1"/>
</dbReference>
<evidence type="ECO:0000313" key="1">
    <source>
        <dbReference type="EMBL" id="BBM41096.1"/>
    </source>
</evidence>
<keyword evidence="2" id="KW-1185">Reference proteome</keyword>
<dbReference type="InterPro" id="IPR037126">
    <property type="entry name" value="PdaC/RsiV-like_sf"/>
</dbReference>
<gene>
    <name evidence="1" type="ORF">JCM16776_1317</name>
</gene>
<dbReference type="Proteomes" id="UP000322617">
    <property type="component" value="Chromosome"/>
</dbReference>
<dbReference type="EMBL" id="AP019827">
    <property type="protein sequence ID" value="BBM41096.1"/>
    <property type="molecule type" value="Genomic_DNA"/>
</dbReference>
<organism evidence="1 2">
    <name type="scientific">Leptotrichia shahii</name>
    <dbReference type="NCBI Taxonomy" id="157691"/>
    <lineage>
        <taxon>Bacteria</taxon>
        <taxon>Fusobacteriati</taxon>
        <taxon>Fusobacteriota</taxon>
        <taxon>Fusobacteriia</taxon>
        <taxon>Fusobacteriales</taxon>
        <taxon>Leptotrichiaceae</taxon>
        <taxon>Leptotrichia</taxon>
    </lineage>
</organism>
<dbReference type="STRING" id="1122172.GCA_000373045_00093"/>
<dbReference type="Gene3D" id="3.90.640.20">
    <property type="entry name" value="Heat-shock cognate protein, ATPase"/>
    <property type="match status" value="1"/>
</dbReference>
<protein>
    <recommendedName>
        <fullName evidence="3">DUF3298 domain-containing protein</fullName>
    </recommendedName>
</protein>
<evidence type="ECO:0000313" key="2">
    <source>
        <dbReference type="Proteomes" id="UP000322617"/>
    </source>
</evidence>
<proteinExistence type="predicted"/>
<accession>A0A510JPD4</accession>
<dbReference type="AlphaFoldDB" id="A0A510JPD4"/>